<dbReference type="Proteomes" id="UP000324748">
    <property type="component" value="Unassembled WGS sequence"/>
</dbReference>
<sequence length="51" mass="5565">MVRRTTCPLLEQARPTSHQTAMSENCSDRPVRGLVGPADDLSSDSESGLEY</sequence>
<dbReference type="AlphaFoldDB" id="A0A5B0M5A4"/>
<comment type="caution">
    <text evidence="3">The sequence shown here is derived from an EMBL/GenBank/DDBJ whole genome shotgun (WGS) entry which is preliminary data.</text>
</comment>
<feature type="compositionally biased region" description="Acidic residues" evidence="1">
    <location>
        <begin position="41"/>
        <end position="51"/>
    </location>
</feature>
<accession>A0A5B0M5A4</accession>
<dbReference type="Proteomes" id="UP000325313">
    <property type="component" value="Unassembled WGS sequence"/>
</dbReference>
<evidence type="ECO:0000313" key="3">
    <source>
        <dbReference type="EMBL" id="KAA1072005.1"/>
    </source>
</evidence>
<organism evidence="3 4">
    <name type="scientific">Puccinia graminis f. sp. tritici</name>
    <dbReference type="NCBI Taxonomy" id="56615"/>
    <lineage>
        <taxon>Eukaryota</taxon>
        <taxon>Fungi</taxon>
        <taxon>Dikarya</taxon>
        <taxon>Basidiomycota</taxon>
        <taxon>Pucciniomycotina</taxon>
        <taxon>Pucciniomycetes</taxon>
        <taxon>Pucciniales</taxon>
        <taxon>Pucciniaceae</taxon>
        <taxon>Puccinia</taxon>
    </lineage>
</organism>
<evidence type="ECO:0000313" key="2">
    <source>
        <dbReference type="EMBL" id="KAA1066801.1"/>
    </source>
</evidence>
<feature type="region of interest" description="Disordered" evidence="1">
    <location>
        <begin position="1"/>
        <end position="51"/>
    </location>
</feature>
<evidence type="ECO:0000313" key="4">
    <source>
        <dbReference type="Proteomes" id="UP000324748"/>
    </source>
</evidence>
<reference evidence="4 5" key="1">
    <citation type="submission" date="2019-05" db="EMBL/GenBank/DDBJ databases">
        <title>Emergence of the Ug99 lineage of the wheat stem rust pathogen through somatic hybridization.</title>
        <authorList>
            <person name="Li F."/>
            <person name="Upadhyaya N.M."/>
            <person name="Sperschneider J."/>
            <person name="Matny O."/>
            <person name="Nguyen-Phuc H."/>
            <person name="Mago R."/>
            <person name="Raley C."/>
            <person name="Miller M.E."/>
            <person name="Silverstein K.A.T."/>
            <person name="Henningsen E."/>
            <person name="Hirsch C.D."/>
            <person name="Visser B."/>
            <person name="Pretorius Z.A."/>
            <person name="Steffenson B.J."/>
            <person name="Schwessinger B."/>
            <person name="Dodds P.N."/>
            <person name="Figueroa M."/>
        </authorList>
    </citation>
    <scope>NUCLEOTIDE SEQUENCE [LARGE SCALE GENOMIC DNA]</scope>
    <source>
        <strain evidence="3">21-0</strain>
        <strain evidence="2 5">Ug99</strain>
    </source>
</reference>
<dbReference type="EMBL" id="VSWC01000170">
    <property type="protein sequence ID" value="KAA1072005.1"/>
    <property type="molecule type" value="Genomic_DNA"/>
</dbReference>
<gene>
    <name evidence="3" type="ORF">PGT21_025548</name>
    <name evidence="2" type="ORF">PGTUg99_026521</name>
</gene>
<feature type="compositionally biased region" description="Polar residues" evidence="1">
    <location>
        <begin position="14"/>
        <end position="25"/>
    </location>
</feature>
<dbReference type="EMBL" id="VDEP01000509">
    <property type="protein sequence ID" value="KAA1066801.1"/>
    <property type="molecule type" value="Genomic_DNA"/>
</dbReference>
<name>A0A5B0M5A4_PUCGR</name>
<proteinExistence type="predicted"/>
<evidence type="ECO:0000313" key="5">
    <source>
        <dbReference type="Proteomes" id="UP000325313"/>
    </source>
</evidence>
<protein>
    <submittedName>
        <fullName evidence="3">Uncharacterized protein</fullName>
    </submittedName>
</protein>
<keyword evidence="4" id="KW-1185">Reference proteome</keyword>
<evidence type="ECO:0000256" key="1">
    <source>
        <dbReference type="SAM" id="MobiDB-lite"/>
    </source>
</evidence>